<protein>
    <submittedName>
        <fullName evidence="2">Ribonucleotide-diphosphate reductase subunit beta</fullName>
    </submittedName>
</protein>
<keyword evidence="3" id="KW-1185">Reference proteome</keyword>
<comment type="cofactor">
    <cofactor evidence="1">
        <name>Fe cation</name>
        <dbReference type="ChEBI" id="CHEBI:24875"/>
    </cofactor>
</comment>
<evidence type="ECO:0000313" key="3">
    <source>
        <dbReference type="Proteomes" id="UP001364472"/>
    </source>
</evidence>
<dbReference type="InterPro" id="IPR009078">
    <property type="entry name" value="Ferritin-like_SF"/>
</dbReference>
<evidence type="ECO:0000313" key="2">
    <source>
        <dbReference type="EMBL" id="MEJ1250168.1"/>
    </source>
</evidence>
<accession>A0AAW9R8K4</accession>
<dbReference type="RefSeq" id="WP_337335874.1">
    <property type="nucleotide sequence ID" value="NZ_JBBDHC010000016.1"/>
</dbReference>
<gene>
    <name evidence="2" type="ORF">WB794_10855</name>
</gene>
<dbReference type="Gene3D" id="1.10.620.20">
    <property type="entry name" value="Ribonucleotide Reductase, subunit A"/>
    <property type="match status" value="1"/>
</dbReference>
<organism evidence="2 3">
    <name type="scientific">Denitratimonas tolerans</name>
    <dbReference type="NCBI Taxonomy" id="1338420"/>
    <lineage>
        <taxon>Bacteria</taxon>
        <taxon>Pseudomonadati</taxon>
        <taxon>Pseudomonadota</taxon>
        <taxon>Gammaproteobacteria</taxon>
        <taxon>Lysobacterales</taxon>
        <taxon>Lysobacteraceae</taxon>
        <taxon>Denitratimonas</taxon>
    </lineage>
</organism>
<dbReference type="Proteomes" id="UP001364472">
    <property type="component" value="Unassembled WGS sequence"/>
</dbReference>
<reference evidence="2 3" key="1">
    <citation type="journal article" date="2016" name="Antonie Van Leeuwenhoek">
        <title>Denitratimonas tolerans gen. nov., sp. nov., a denitrifying bacterium isolated from a bioreactor for tannery wastewater treatment.</title>
        <authorList>
            <person name="Han S.I."/>
            <person name="Kim J.O."/>
            <person name="Lee Y.R."/>
            <person name="Ekpeghere K.I."/>
            <person name="Koh S.C."/>
            <person name="Whang K.S."/>
        </authorList>
    </citation>
    <scope>NUCLEOTIDE SEQUENCE [LARGE SCALE GENOMIC DNA]</scope>
    <source>
        <strain evidence="2 3">KACC 17565</strain>
    </source>
</reference>
<evidence type="ECO:0000256" key="1">
    <source>
        <dbReference type="ARBA" id="ARBA00001962"/>
    </source>
</evidence>
<dbReference type="Pfam" id="PF00268">
    <property type="entry name" value="Ribonuc_red_sm"/>
    <property type="match status" value="1"/>
</dbReference>
<dbReference type="GO" id="GO:0016491">
    <property type="term" value="F:oxidoreductase activity"/>
    <property type="evidence" value="ECO:0007669"/>
    <property type="project" value="InterPro"/>
</dbReference>
<dbReference type="InterPro" id="IPR012348">
    <property type="entry name" value="RNR-like"/>
</dbReference>
<name>A0AAW9R8K4_9GAMM</name>
<dbReference type="AlphaFoldDB" id="A0AAW9R8K4"/>
<comment type="caution">
    <text evidence="2">The sequence shown here is derived from an EMBL/GenBank/DDBJ whole genome shotgun (WGS) entry which is preliminary data.</text>
</comment>
<dbReference type="SUPFAM" id="SSF47240">
    <property type="entry name" value="Ferritin-like"/>
    <property type="match status" value="1"/>
</dbReference>
<dbReference type="GO" id="GO:0009263">
    <property type="term" value="P:deoxyribonucleotide biosynthetic process"/>
    <property type="evidence" value="ECO:0007669"/>
    <property type="project" value="InterPro"/>
</dbReference>
<proteinExistence type="predicted"/>
<sequence length="371" mass="42121">MTPALPGKIFNTEKTDYEAPEIILGTDPGLFDTINKHFPALWKLYKTLKSQDWDENEFDYAPCNVQFKTCDRATYDMMVKTLAWQWEADSVAAHSIAAVLAPVCTSSEAWAGWVEITRNEIVHAATYSEIVRNSFDSPDDILSEILAVKEAMARLKTVGEAFDAALAVSLDYARGARPNDQATYNAIYLFIVTLLCMERIQFMASFAVTFGVCESTGLFQPIGKAIQKIAQDEFEVHVQYGKEVLKSLYKTPRGRQAFADCREKIVAIVNEVVESEVEWTDYAFSEGRELTGVTCRMMKDWVYFSATDVIRFFHLEDAARFPIVTRNPLAYMENWLDMSKIQASNQEEDTAQYKVGVMKRDDEDEVFAVDF</sequence>
<dbReference type="InterPro" id="IPR000358">
    <property type="entry name" value="RNR_small_fam"/>
</dbReference>
<dbReference type="EMBL" id="JBBDHC010000016">
    <property type="protein sequence ID" value="MEJ1250168.1"/>
    <property type="molecule type" value="Genomic_DNA"/>
</dbReference>